<dbReference type="InterPro" id="IPR041698">
    <property type="entry name" value="Methyltransf_25"/>
</dbReference>
<dbReference type="CDD" id="cd02440">
    <property type="entry name" value="AdoMet_MTases"/>
    <property type="match status" value="1"/>
</dbReference>
<feature type="region of interest" description="Disordered" evidence="3">
    <location>
        <begin position="1"/>
        <end position="21"/>
    </location>
</feature>
<dbReference type="SUPFAM" id="SSF53335">
    <property type="entry name" value="S-adenosyl-L-methionine-dependent methyltransferases"/>
    <property type="match status" value="1"/>
</dbReference>
<dbReference type="InterPro" id="IPR029063">
    <property type="entry name" value="SAM-dependent_MTases_sf"/>
</dbReference>
<sequence length="281" mass="29684">MHGIANTAQAQAWNGHEGSHWAAHQDRWDAVNAGFDQPLLAAAAIEPGARVLDIGCGAGTTTQLAARAAAPGHALGLDLSAPMLERARRRAARDGIPHISFEHGDAQVHRLAPGAFDVAISRFGIMFFDDPAAAFANIATALRPGGRIAFLSAADPEGNQWLQAFTALDDILPVRGFGAPGAPGMFSLADAGTAIALLTEAGFQGVRAERVEAYGIWGRDAQEAGDFLLDSGPGRHLLGQVGPDTQDRARSRLVEWLRPYETAGSLRLRSVAWLLTATRMG</sequence>
<dbReference type="Proteomes" id="UP000029482">
    <property type="component" value="Chromosome"/>
</dbReference>
<keyword evidence="1 5" id="KW-0489">Methyltransferase</keyword>
<keyword evidence="2 5" id="KW-0808">Transferase</keyword>
<dbReference type="Pfam" id="PF13649">
    <property type="entry name" value="Methyltransf_25"/>
    <property type="match status" value="1"/>
</dbReference>
<dbReference type="GO" id="GO:0017000">
    <property type="term" value="P:antibiotic biosynthetic process"/>
    <property type="evidence" value="ECO:0007669"/>
    <property type="project" value="UniProtKB-ARBA"/>
</dbReference>
<dbReference type="AlphaFoldDB" id="A0A089XM39"/>
<name>A0A089XM39_STRGA</name>
<dbReference type="PANTHER" id="PTHR43861">
    <property type="entry name" value="TRANS-ACONITATE 2-METHYLTRANSFERASE-RELATED"/>
    <property type="match status" value="1"/>
</dbReference>
<dbReference type="RefSeq" id="WP_043505956.1">
    <property type="nucleotide sequence ID" value="NZ_CP009438.1"/>
</dbReference>
<evidence type="ECO:0000256" key="1">
    <source>
        <dbReference type="ARBA" id="ARBA00022603"/>
    </source>
</evidence>
<feature type="compositionally biased region" description="Polar residues" evidence="3">
    <location>
        <begin position="1"/>
        <end position="12"/>
    </location>
</feature>
<organism evidence="5 6">
    <name type="scientific">Streptomyces glaucescens</name>
    <dbReference type="NCBI Taxonomy" id="1907"/>
    <lineage>
        <taxon>Bacteria</taxon>
        <taxon>Bacillati</taxon>
        <taxon>Actinomycetota</taxon>
        <taxon>Actinomycetes</taxon>
        <taxon>Kitasatosporales</taxon>
        <taxon>Streptomycetaceae</taxon>
        <taxon>Streptomyces</taxon>
    </lineage>
</organism>
<evidence type="ECO:0000313" key="6">
    <source>
        <dbReference type="Proteomes" id="UP000029482"/>
    </source>
</evidence>
<dbReference type="KEGG" id="sgu:SGLAU_31780"/>
<evidence type="ECO:0000256" key="3">
    <source>
        <dbReference type="SAM" id="MobiDB-lite"/>
    </source>
</evidence>
<dbReference type="eggNOG" id="COG2226">
    <property type="taxonomic scope" value="Bacteria"/>
</dbReference>
<evidence type="ECO:0000259" key="4">
    <source>
        <dbReference type="Pfam" id="PF13649"/>
    </source>
</evidence>
<accession>A0A089XM39</accession>
<proteinExistence type="predicted"/>
<dbReference type="EMBL" id="CP009438">
    <property type="protein sequence ID" value="AIS02290.1"/>
    <property type="molecule type" value="Genomic_DNA"/>
</dbReference>
<dbReference type="OrthoDB" id="9777638at2"/>
<evidence type="ECO:0000256" key="2">
    <source>
        <dbReference type="ARBA" id="ARBA00022679"/>
    </source>
</evidence>
<dbReference type="PANTHER" id="PTHR43861:SF1">
    <property type="entry name" value="TRANS-ACONITATE 2-METHYLTRANSFERASE"/>
    <property type="match status" value="1"/>
</dbReference>
<protein>
    <submittedName>
        <fullName evidence="5">Methyltransferase</fullName>
    </submittedName>
</protein>
<reference evidence="6" key="1">
    <citation type="journal article" date="2015" name="J. Biotechnol.">
        <title>Complete genome sequence of the actinobacterium Streptomyces glaucescens GLA.O (DSM 40922) consisting of a linear chromosome and one linear plasmid.</title>
        <authorList>
            <person name="Ortseifen V."/>
            <person name="Winkler A."/>
            <person name="Albersmeier A."/>
            <person name="Wendler S."/>
            <person name="Puhler A."/>
            <person name="Kalinowski J."/>
            <person name="Ruckert C."/>
        </authorList>
    </citation>
    <scope>NUCLEOTIDE SEQUENCE [LARGE SCALE GENOMIC DNA]</scope>
    <source>
        <strain evidence="6">DSM 40922 / GLA O</strain>
    </source>
</reference>
<dbReference type="HOGENOM" id="CLU_037990_2_5_11"/>
<dbReference type="GO" id="GO:0008168">
    <property type="term" value="F:methyltransferase activity"/>
    <property type="evidence" value="ECO:0007669"/>
    <property type="project" value="UniProtKB-KW"/>
</dbReference>
<dbReference type="STRING" id="1907.SGLAU_31780"/>
<feature type="domain" description="Methyltransferase" evidence="4">
    <location>
        <begin position="51"/>
        <end position="146"/>
    </location>
</feature>
<evidence type="ECO:0000313" key="5">
    <source>
        <dbReference type="EMBL" id="AIS02290.1"/>
    </source>
</evidence>
<gene>
    <name evidence="5" type="ORF">SGLAU_31780</name>
</gene>
<keyword evidence="6" id="KW-1185">Reference proteome</keyword>
<dbReference type="GO" id="GO:0032259">
    <property type="term" value="P:methylation"/>
    <property type="evidence" value="ECO:0007669"/>
    <property type="project" value="UniProtKB-KW"/>
</dbReference>
<dbReference type="Gene3D" id="3.40.50.150">
    <property type="entry name" value="Vaccinia Virus protein VP39"/>
    <property type="match status" value="1"/>
</dbReference>